<dbReference type="PANTHER" id="PTHR12526">
    <property type="entry name" value="GLYCOSYLTRANSFERASE"/>
    <property type="match status" value="1"/>
</dbReference>
<dbReference type="InterPro" id="IPR001296">
    <property type="entry name" value="Glyco_trans_1"/>
</dbReference>
<evidence type="ECO:0000313" key="5">
    <source>
        <dbReference type="EMBL" id="TYK64779.1"/>
    </source>
</evidence>
<protein>
    <submittedName>
        <fullName evidence="5">Glycosyltransferase family 4 protein</fullName>
    </submittedName>
</protein>
<dbReference type="Proteomes" id="UP000815846">
    <property type="component" value="Unassembled WGS sequence"/>
</dbReference>
<reference evidence="5 6" key="1">
    <citation type="submission" date="2019-08" db="EMBL/GenBank/DDBJ databases">
        <title>Microbe sample from Colwellia echini.</title>
        <authorList>
            <person name="Christiansen L."/>
            <person name="Pathiraja D."/>
            <person name="Schultz-Johansen M."/>
            <person name="Choi I.-G."/>
            <person name="Stougaard P."/>
        </authorList>
    </citation>
    <scope>NUCLEOTIDE SEQUENCE [LARGE SCALE GENOMIC DNA]</scope>
    <source>
        <strain evidence="5 6">A3</strain>
    </source>
</reference>
<dbReference type="Gene3D" id="3.40.50.2000">
    <property type="entry name" value="Glycogen Phosphorylase B"/>
    <property type="match status" value="2"/>
</dbReference>
<comment type="caution">
    <text evidence="5">The sequence shown here is derived from an EMBL/GenBank/DDBJ whole genome shotgun (WGS) entry which is preliminary data.</text>
</comment>
<gene>
    <name evidence="5" type="ORF">CWS31_013885</name>
</gene>
<organism evidence="5 6">
    <name type="scientific">Colwellia echini</name>
    <dbReference type="NCBI Taxonomy" id="1982103"/>
    <lineage>
        <taxon>Bacteria</taxon>
        <taxon>Pseudomonadati</taxon>
        <taxon>Pseudomonadota</taxon>
        <taxon>Gammaproteobacteria</taxon>
        <taxon>Alteromonadales</taxon>
        <taxon>Colwelliaceae</taxon>
        <taxon>Colwellia</taxon>
    </lineage>
</organism>
<accession>A0ABY3MUI2</accession>
<proteinExistence type="inferred from homology"/>
<comment type="similarity">
    <text evidence="1">Belongs to the glycosyltransferase group 1 family. Glycosyltransferase 4 subfamily.</text>
</comment>
<sequence>MKHIVTLGTCSKGGIDSVIQGYIDNGLFADKKHTRIKSHQGAGKVGDLFLFLKASLQLIWLSIKEKELILHCHMSYKGSFWRKLTFVSIAKLFNNRTIIHLHGSEFKDYFESRSKFTQTLLLWLIKNVDEFVVLSDSWFDYLKSISGRSVAVINNYVDIDKVHATRRKGHILFLGAFIKRKGIYDLIHAVAKLDIDYHLHLCGSGENDKVHELVDKLELNDSITFHGWINTEQKQQLLSDCELMILPTYNEGLPMVIIEAMACEIPIISTPVGAIPEVIIEGETGYLFNQGDVEEMYYKLTRVLNNDKENEYVCHNAKAFYADNFTSHVVLPKWNKLYEKVSTS</sequence>
<dbReference type="CDD" id="cd03801">
    <property type="entry name" value="GT4_PimA-like"/>
    <property type="match status" value="1"/>
</dbReference>
<name>A0ABY3MUI2_9GAMM</name>
<evidence type="ECO:0000256" key="2">
    <source>
        <dbReference type="ARBA" id="ARBA00022676"/>
    </source>
</evidence>
<keyword evidence="6" id="KW-1185">Reference proteome</keyword>
<keyword evidence="2" id="KW-0328">Glycosyltransferase</keyword>
<dbReference type="Pfam" id="PF00534">
    <property type="entry name" value="Glycos_transf_1"/>
    <property type="match status" value="1"/>
</dbReference>
<dbReference type="SUPFAM" id="SSF53756">
    <property type="entry name" value="UDP-Glycosyltransferase/glycogen phosphorylase"/>
    <property type="match status" value="1"/>
</dbReference>
<keyword evidence="3" id="KW-0808">Transferase</keyword>
<evidence type="ECO:0000256" key="3">
    <source>
        <dbReference type="ARBA" id="ARBA00022679"/>
    </source>
</evidence>
<dbReference type="EMBL" id="PJAI02000018">
    <property type="protein sequence ID" value="TYK64779.1"/>
    <property type="molecule type" value="Genomic_DNA"/>
</dbReference>
<dbReference type="PANTHER" id="PTHR12526:SF640">
    <property type="entry name" value="COLANIC ACID BIOSYNTHESIS GLYCOSYLTRANSFERASE WCAL-RELATED"/>
    <property type="match status" value="1"/>
</dbReference>
<evidence type="ECO:0000256" key="1">
    <source>
        <dbReference type="ARBA" id="ARBA00009481"/>
    </source>
</evidence>
<evidence type="ECO:0000259" key="4">
    <source>
        <dbReference type="Pfam" id="PF00534"/>
    </source>
</evidence>
<dbReference type="RefSeq" id="WP_101343656.1">
    <property type="nucleotide sequence ID" value="NZ_PJAI02000018.1"/>
</dbReference>
<evidence type="ECO:0000313" key="6">
    <source>
        <dbReference type="Proteomes" id="UP000815846"/>
    </source>
</evidence>
<feature type="domain" description="Glycosyl transferase family 1" evidence="4">
    <location>
        <begin position="167"/>
        <end position="318"/>
    </location>
</feature>